<organism evidence="1 2">
    <name type="scientific">Russula earlei</name>
    <dbReference type="NCBI Taxonomy" id="71964"/>
    <lineage>
        <taxon>Eukaryota</taxon>
        <taxon>Fungi</taxon>
        <taxon>Dikarya</taxon>
        <taxon>Basidiomycota</taxon>
        <taxon>Agaricomycotina</taxon>
        <taxon>Agaricomycetes</taxon>
        <taxon>Russulales</taxon>
        <taxon>Russulaceae</taxon>
        <taxon>Russula</taxon>
    </lineage>
</organism>
<evidence type="ECO:0000313" key="2">
    <source>
        <dbReference type="Proteomes" id="UP001207468"/>
    </source>
</evidence>
<reference evidence="1" key="1">
    <citation type="submission" date="2021-03" db="EMBL/GenBank/DDBJ databases">
        <title>Evolutionary priming and transition to the ectomycorrhizal habit in an iconic lineage of mushroom-forming fungi: is preadaptation a requirement?</title>
        <authorList>
            <consortium name="DOE Joint Genome Institute"/>
            <person name="Looney B.P."/>
            <person name="Miyauchi S."/>
            <person name="Morin E."/>
            <person name="Drula E."/>
            <person name="Courty P.E."/>
            <person name="Chicoki N."/>
            <person name="Fauchery L."/>
            <person name="Kohler A."/>
            <person name="Kuo A."/>
            <person name="LaButti K."/>
            <person name="Pangilinan J."/>
            <person name="Lipzen A."/>
            <person name="Riley R."/>
            <person name="Andreopoulos W."/>
            <person name="He G."/>
            <person name="Johnson J."/>
            <person name="Barry K.W."/>
            <person name="Grigoriev I.V."/>
            <person name="Nagy L."/>
            <person name="Hibbett D."/>
            <person name="Henrissat B."/>
            <person name="Matheny P.B."/>
            <person name="Labbe J."/>
            <person name="Martin A.F."/>
        </authorList>
    </citation>
    <scope>NUCLEOTIDE SEQUENCE</scope>
    <source>
        <strain evidence="1">BPL698</strain>
    </source>
</reference>
<dbReference type="EMBL" id="JAGFNK010000188">
    <property type="protein sequence ID" value="KAI9460355.1"/>
    <property type="molecule type" value="Genomic_DNA"/>
</dbReference>
<accession>A0ACC0U3H2</accession>
<keyword evidence="2" id="KW-1185">Reference proteome</keyword>
<proteinExistence type="predicted"/>
<gene>
    <name evidence="1" type="ORF">F5148DRAFT_257601</name>
</gene>
<dbReference type="Proteomes" id="UP001207468">
    <property type="component" value="Unassembled WGS sequence"/>
</dbReference>
<sequence>MSTLKLDLFPGLNGVSKTVSGSENLSSGILNQEVGKTQQTTGLLSGLGKAASKGSSTVSDRALKLLFSILSLYFSILRKIIPPSVWNFFIFFIPPLIGFYELAFRVYFPIFPPVFAIAFKLHQRGFLTIGTVIWLASSLPADFLGGLGALGGIATGTTVAIADGAAAAGHVLAGAVHLVGDAANTVTHGVDILKPGVVSTNLAHLLSGEHTIPSGSLIPLATTENAAKLADVLESVTPLQMNSIPKGFQDAQVQSTPCYTL</sequence>
<comment type="caution">
    <text evidence="1">The sequence shown here is derived from an EMBL/GenBank/DDBJ whole genome shotgun (WGS) entry which is preliminary data.</text>
</comment>
<name>A0ACC0U3H2_9AGAM</name>
<evidence type="ECO:0000313" key="1">
    <source>
        <dbReference type="EMBL" id="KAI9460355.1"/>
    </source>
</evidence>
<protein>
    <submittedName>
        <fullName evidence="1">Uncharacterized protein</fullName>
    </submittedName>
</protein>